<protein>
    <submittedName>
        <fullName evidence="1">Uncharacterized protein</fullName>
    </submittedName>
</protein>
<gene>
    <name evidence="1" type="ORF">V4836_21115</name>
</gene>
<evidence type="ECO:0000313" key="1">
    <source>
        <dbReference type="EMBL" id="MEE9656583.1"/>
    </source>
</evidence>
<dbReference type="AlphaFoldDB" id="A0AB35XAI2"/>
<accession>A0AB35XAI2</accession>
<dbReference type="GeneID" id="85160357"/>
<proteinExistence type="predicted"/>
<dbReference type="EMBL" id="JAZKKV010000001">
    <property type="protein sequence ID" value="MEE9656583.1"/>
    <property type="molecule type" value="Genomic_DNA"/>
</dbReference>
<organism evidence="1 2">
    <name type="scientific">Kluyvera ascorbata</name>
    <dbReference type="NCBI Taxonomy" id="51288"/>
    <lineage>
        <taxon>Bacteria</taxon>
        <taxon>Pseudomonadati</taxon>
        <taxon>Pseudomonadota</taxon>
        <taxon>Gammaproteobacteria</taxon>
        <taxon>Enterobacterales</taxon>
        <taxon>Enterobacteriaceae</taxon>
        <taxon>Kluyvera</taxon>
    </lineage>
</organism>
<sequence length="53" mass="6028">MSKRNNKKQHKAVVVNAPQPVIAPKTFGFEEMLNELEAIVCEAERHQEEEHAA</sequence>
<name>A0AB35XAI2_9ENTR</name>
<reference evidence="1 2" key="1">
    <citation type="submission" date="2023-10" db="EMBL/GenBank/DDBJ databases">
        <title>Wastewater isolates of ESBL- and carbapenemase-producing Gram-negative bacteria from New Zealand.</title>
        <authorList>
            <person name="Straub C."/>
            <person name="Weaver L."/>
            <person name="Cornelius A."/>
            <person name="Mcgill E."/>
            <person name="Dyet K."/>
            <person name="White L."/>
            <person name="Pattis I."/>
        </authorList>
    </citation>
    <scope>NUCLEOTIDE SEQUENCE [LARGE SCALE GENOMIC DNA]</scope>
    <source>
        <strain evidence="1 2">ESBL09</strain>
    </source>
</reference>
<keyword evidence="2" id="KW-1185">Reference proteome</keyword>
<comment type="caution">
    <text evidence="1">The sequence shown here is derived from an EMBL/GenBank/DDBJ whole genome shotgun (WGS) entry which is preliminary data.</text>
</comment>
<dbReference type="RefSeq" id="WP_167540424.1">
    <property type="nucleotide sequence ID" value="NZ_AP022665.1"/>
</dbReference>
<evidence type="ECO:0000313" key="2">
    <source>
        <dbReference type="Proteomes" id="UP001331691"/>
    </source>
</evidence>
<dbReference type="Proteomes" id="UP001331691">
    <property type="component" value="Unassembled WGS sequence"/>
</dbReference>